<proteinExistence type="predicted"/>
<evidence type="ECO:0000313" key="2">
    <source>
        <dbReference type="Proteomes" id="UP001597115"/>
    </source>
</evidence>
<dbReference type="InterPro" id="IPR010980">
    <property type="entry name" value="Cyt_c/b562"/>
</dbReference>
<sequence>MLAVAPVLAATGADVARTRHEGYRELGAAFKNVNDELKGGSPQVYVLQLSARQIRNVAQQQFNWFPAGSGPQPGVKTRAKVEIWANPGEFKRLQTAFANQANLFFQAAATRDVAKIRAQVKPLGATCASCHRSFRTED</sequence>
<dbReference type="InterPro" id="IPR015984">
    <property type="entry name" value="Cyt_c_prime_subgr"/>
</dbReference>
<dbReference type="SUPFAM" id="SSF47175">
    <property type="entry name" value="Cytochromes"/>
    <property type="match status" value="1"/>
</dbReference>
<dbReference type="Gene3D" id="1.20.120.10">
    <property type="entry name" value="Cytochrome c/b562"/>
    <property type="match status" value="1"/>
</dbReference>
<reference evidence="2" key="1">
    <citation type="journal article" date="2019" name="Int. J. Syst. Evol. Microbiol.">
        <title>The Global Catalogue of Microorganisms (GCM) 10K type strain sequencing project: providing services to taxonomists for standard genome sequencing and annotation.</title>
        <authorList>
            <consortium name="The Broad Institute Genomics Platform"/>
            <consortium name="The Broad Institute Genome Sequencing Center for Infectious Disease"/>
            <person name="Wu L."/>
            <person name="Ma J."/>
        </authorList>
    </citation>
    <scope>NUCLEOTIDE SEQUENCE [LARGE SCALE GENOMIC DNA]</scope>
    <source>
        <strain evidence="2">CGMCC 1.16275</strain>
    </source>
</reference>
<dbReference type="InterPro" id="IPR002321">
    <property type="entry name" value="Cyt_c_II"/>
</dbReference>
<dbReference type="RefSeq" id="WP_380891041.1">
    <property type="nucleotide sequence ID" value="NZ_JBHUDY010000002.1"/>
</dbReference>
<protein>
    <submittedName>
        <fullName evidence="1">C-type cytochrome</fullName>
    </submittedName>
</protein>
<accession>A0ABW4I5E3</accession>
<organism evidence="1 2">
    <name type="scientific">Sphingomonas tabacisoli</name>
    <dbReference type="NCBI Taxonomy" id="2249466"/>
    <lineage>
        <taxon>Bacteria</taxon>
        <taxon>Pseudomonadati</taxon>
        <taxon>Pseudomonadota</taxon>
        <taxon>Alphaproteobacteria</taxon>
        <taxon>Sphingomonadales</taxon>
        <taxon>Sphingomonadaceae</taxon>
        <taxon>Sphingomonas</taxon>
    </lineage>
</organism>
<dbReference type="Pfam" id="PF01322">
    <property type="entry name" value="Cytochrom_C_2"/>
    <property type="match status" value="1"/>
</dbReference>
<gene>
    <name evidence="1" type="ORF">ACFSCW_15430</name>
</gene>
<name>A0ABW4I5E3_9SPHN</name>
<dbReference type="PRINTS" id="PR00608">
    <property type="entry name" value="CYTCHROMECII"/>
</dbReference>
<comment type="caution">
    <text evidence="1">The sequence shown here is derived from an EMBL/GenBank/DDBJ whole genome shotgun (WGS) entry which is preliminary data.</text>
</comment>
<keyword evidence="2" id="KW-1185">Reference proteome</keyword>
<dbReference type="EMBL" id="JBHUDY010000002">
    <property type="protein sequence ID" value="MFD1613196.1"/>
    <property type="molecule type" value="Genomic_DNA"/>
</dbReference>
<evidence type="ECO:0000313" key="1">
    <source>
        <dbReference type="EMBL" id="MFD1613196.1"/>
    </source>
</evidence>
<dbReference type="PROSITE" id="PS51009">
    <property type="entry name" value="CYTCII"/>
    <property type="match status" value="1"/>
</dbReference>
<dbReference type="Proteomes" id="UP001597115">
    <property type="component" value="Unassembled WGS sequence"/>
</dbReference>